<comment type="caution">
    <text evidence="2">The sequence shown here is derived from an EMBL/GenBank/DDBJ whole genome shotgun (WGS) entry which is preliminary data.</text>
</comment>
<evidence type="ECO:0000313" key="3">
    <source>
        <dbReference type="Proteomes" id="UP000749559"/>
    </source>
</evidence>
<feature type="region of interest" description="Disordered" evidence="1">
    <location>
        <begin position="1"/>
        <end position="46"/>
    </location>
</feature>
<dbReference type="Proteomes" id="UP000749559">
    <property type="component" value="Unassembled WGS sequence"/>
</dbReference>
<protein>
    <submittedName>
        <fullName evidence="2">Uncharacterized protein</fullName>
    </submittedName>
</protein>
<gene>
    <name evidence="2" type="ORF">OFUS_LOCUS3794</name>
</gene>
<feature type="non-terminal residue" evidence="2">
    <location>
        <position position="118"/>
    </location>
</feature>
<reference evidence="2" key="1">
    <citation type="submission" date="2022-03" db="EMBL/GenBank/DDBJ databases">
        <authorList>
            <person name="Martin C."/>
        </authorList>
    </citation>
    <scope>NUCLEOTIDE SEQUENCE</scope>
</reference>
<feature type="compositionally biased region" description="Basic residues" evidence="1">
    <location>
        <begin position="84"/>
        <end position="108"/>
    </location>
</feature>
<dbReference type="EMBL" id="CAIIXF020000002">
    <property type="protein sequence ID" value="CAH1776638.1"/>
    <property type="molecule type" value="Genomic_DNA"/>
</dbReference>
<sequence>EFVSTMDVKKPKKRKKRKSLIVQKRDHHSYKRKKETQDAGPGQREFIDTPENEVAAKETNLPEIQPSIDDENPANCTRMDVEKPKKKRRKKKSLIVQKRDHHSYKRKKETQDAGPSQR</sequence>
<dbReference type="AlphaFoldDB" id="A0A8J1XIW4"/>
<evidence type="ECO:0000256" key="1">
    <source>
        <dbReference type="SAM" id="MobiDB-lite"/>
    </source>
</evidence>
<feature type="region of interest" description="Disordered" evidence="1">
    <location>
        <begin position="58"/>
        <end position="118"/>
    </location>
</feature>
<keyword evidence="3" id="KW-1185">Reference proteome</keyword>
<name>A0A8J1XIW4_OWEFU</name>
<feature type="compositionally biased region" description="Basic residues" evidence="1">
    <location>
        <begin position="10"/>
        <end position="34"/>
    </location>
</feature>
<organism evidence="2 3">
    <name type="scientific">Owenia fusiformis</name>
    <name type="common">Polychaete worm</name>
    <dbReference type="NCBI Taxonomy" id="6347"/>
    <lineage>
        <taxon>Eukaryota</taxon>
        <taxon>Metazoa</taxon>
        <taxon>Spiralia</taxon>
        <taxon>Lophotrochozoa</taxon>
        <taxon>Annelida</taxon>
        <taxon>Polychaeta</taxon>
        <taxon>Sedentaria</taxon>
        <taxon>Canalipalpata</taxon>
        <taxon>Sabellida</taxon>
        <taxon>Oweniida</taxon>
        <taxon>Oweniidae</taxon>
        <taxon>Owenia</taxon>
    </lineage>
</organism>
<proteinExistence type="predicted"/>
<evidence type="ECO:0000313" key="2">
    <source>
        <dbReference type="EMBL" id="CAH1776638.1"/>
    </source>
</evidence>
<accession>A0A8J1XIW4</accession>